<feature type="compositionally biased region" description="Basic and acidic residues" evidence="1">
    <location>
        <begin position="547"/>
        <end position="560"/>
    </location>
</feature>
<feature type="region of interest" description="Disordered" evidence="1">
    <location>
        <begin position="482"/>
        <end position="749"/>
    </location>
</feature>
<feature type="compositionally biased region" description="Polar residues" evidence="1">
    <location>
        <begin position="136"/>
        <end position="154"/>
    </location>
</feature>
<feature type="compositionally biased region" description="Basic and acidic residues" evidence="1">
    <location>
        <begin position="688"/>
        <end position="718"/>
    </location>
</feature>
<feature type="compositionally biased region" description="Polar residues" evidence="1">
    <location>
        <begin position="482"/>
        <end position="493"/>
    </location>
</feature>
<feature type="compositionally biased region" description="Basic and acidic residues" evidence="1">
    <location>
        <begin position="574"/>
        <end position="588"/>
    </location>
</feature>
<feature type="compositionally biased region" description="Basic residues" evidence="1">
    <location>
        <begin position="562"/>
        <end position="573"/>
    </location>
</feature>
<feature type="region of interest" description="Disordered" evidence="1">
    <location>
        <begin position="325"/>
        <end position="465"/>
    </location>
</feature>
<feature type="compositionally biased region" description="Polar residues" evidence="1">
    <location>
        <begin position="517"/>
        <end position="529"/>
    </location>
</feature>
<dbReference type="AlphaFoldDB" id="A0A8H7Q733"/>
<dbReference type="EMBL" id="JAEPRA010000003">
    <property type="protein sequence ID" value="KAG2187242.1"/>
    <property type="molecule type" value="Genomic_DNA"/>
</dbReference>
<feature type="compositionally biased region" description="Polar residues" evidence="1">
    <location>
        <begin position="269"/>
        <end position="282"/>
    </location>
</feature>
<accession>A0A8H7Q733</accession>
<reference evidence="2" key="1">
    <citation type="submission" date="2020-12" db="EMBL/GenBank/DDBJ databases">
        <title>Metabolic potential, ecology and presence of endohyphal bacteria is reflected in genomic diversity of Mucoromycotina.</title>
        <authorList>
            <person name="Muszewska A."/>
            <person name="Okrasinska A."/>
            <person name="Steczkiewicz K."/>
            <person name="Drgas O."/>
            <person name="Orlowska M."/>
            <person name="Perlinska-Lenart U."/>
            <person name="Aleksandrzak-Piekarczyk T."/>
            <person name="Szatraj K."/>
            <person name="Zielenkiewicz U."/>
            <person name="Pilsyk S."/>
            <person name="Malc E."/>
            <person name="Mieczkowski P."/>
            <person name="Kruszewska J.S."/>
            <person name="Biernat P."/>
            <person name="Pawlowska J."/>
        </authorList>
    </citation>
    <scope>NUCLEOTIDE SEQUENCE</scope>
    <source>
        <strain evidence="2">WA0000051536</strain>
    </source>
</reference>
<feature type="region of interest" description="Disordered" evidence="1">
    <location>
        <begin position="1"/>
        <end position="42"/>
    </location>
</feature>
<feature type="compositionally biased region" description="Low complexity" evidence="1">
    <location>
        <begin position="210"/>
        <end position="225"/>
    </location>
</feature>
<feature type="compositionally biased region" description="Basic residues" evidence="1">
    <location>
        <begin position="597"/>
        <end position="639"/>
    </location>
</feature>
<evidence type="ECO:0000313" key="2">
    <source>
        <dbReference type="EMBL" id="KAG2187242.1"/>
    </source>
</evidence>
<name>A0A8H7Q733_9FUNG</name>
<evidence type="ECO:0000256" key="1">
    <source>
        <dbReference type="SAM" id="MobiDB-lite"/>
    </source>
</evidence>
<protein>
    <submittedName>
        <fullName evidence="2">Uncharacterized protein</fullName>
    </submittedName>
</protein>
<feature type="compositionally biased region" description="Basic and acidic residues" evidence="1">
    <location>
        <begin position="159"/>
        <end position="180"/>
    </location>
</feature>
<organism evidence="2 3">
    <name type="scientific">Umbelopsis vinacea</name>
    <dbReference type="NCBI Taxonomy" id="44442"/>
    <lineage>
        <taxon>Eukaryota</taxon>
        <taxon>Fungi</taxon>
        <taxon>Fungi incertae sedis</taxon>
        <taxon>Mucoromycota</taxon>
        <taxon>Mucoromycotina</taxon>
        <taxon>Umbelopsidomycetes</taxon>
        <taxon>Umbelopsidales</taxon>
        <taxon>Umbelopsidaceae</taxon>
        <taxon>Umbelopsis</taxon>
    </lineage>
</organism>
<dbReference type="OrthoDB" id="2415742at2759"/>
<comment type="caution">
    <text evidence="2">The sequence shown here is derived from an EMBL/GenBank/DDBJ whole genome shotgun (WGS) entry which is preliminary data.</text>
</comment>
<gene>
    <name evidence="2" type="ORF">INT44_004927</name>
</gene>
<dbReference type="Proteomes" id="UP000612746">
    <property type="component" value="Unassembled WGS sequence"/>
</dbReference>
<evidence type="ECO:0000313" key="3">
    <source>
        <dbReference type="Proteomes" id="UP000612746"/>
    </source>
</evidence>
<feature type="compositionally biased region" description="Basic and acidic residues" evidence="1">
    <location>
        <begin position="640"/>
        <end position="678"/>
    </location>
</feature>
<keyword evidence="3" id="KW-1185">Reference proteome</keyword>
<feature type="region of interest" description="Disordered" evidence="1">
    <location>
        <begin position="126"/>
        <end position="311"/>
    </location>
</feature>
<feature type="compositionally biased region" description="Low complexity" evidence="1">
    <location>
        <begin position="235"/>
        <end position="268"/>
    </location>
</feature>
<sequence>MTSSALAEQPFPSTPMSMSFAVTPELSPLTTGRGGSTSIPLTPEIVEAGSPALSSKREDFHKRWQLFDARIEHRLDEVSSLLKPSTYYSEPTYATNLPLPHSTSAVPFNVSDENCLSLDELSRLSRSSKHSESLYPTRSRQGQANSDGASQSKKITLRSAKEIMAADKRTGTKEDHEPSKPKASGKTSEGQSDADHEASAMLEILNEIQSVGNSAAGANGKSASGTQKPSGLGLMSSVETSTKSSSTKVSTPTMPSSFKRSKTSSSEKLTNAPTPQLGSYGSMSPRLPKKDHSKSSDTSISRSKHSPPEPKIDFALLRTLLKDETQQDWSLPVIHGKSVKTHGARSASPPRNGVKSSKSDTKPTLKAAMAAVDTPGKRKSSKENISTTSPKDKMDGLPRPILRVHLALLPDFNPASNSKPEEAGESSKQSRDTSQPSATKKRKVKDAKKEVAETNHANSSMEVDLGESVALQTNISTQSVNATKHISQDINNNEVEEGEALSTGSSPTVVAPGEKLTATSRSEVNSPKVSSHSKTKTYRSSSTSTSPDRKGSSRSKDQRSKSPSRRDKRRQRSRSSERRSKTEPRDSRSGSYDRGSKRNRRRSSSTVRRRSRTPERHRSRSSGGHRSKSVERRRGRSRSRSYERHSRSGSRDRRRSDSSEKLSDDRRTGSLRDKDRRRANQSHRRSRSRDWEHDATEAPSKPREDSKPSSSTKDRNRTVEPAASKIGSGSKLTTPAKPSAIHSTKTTTTVAPRKDNVEQLKVSSFMCVPRAGATIQTERRPILPNPGWRTSGRCMTKLHESIKSHSEATTAMSSEYIPQVEKLLNLHELANVQWDEGEMYFDWHAFQDRFPNTWKQVCVDGDFSKGTVFGEETADMKGPLFPMTPFSKLNHVAVMGKCIVSEWITAHNIHFQPISDPTAL</sequence>
<proteinExistence type="predicted"/>